<evidence type="ECO:0000256" key="10">
    <source>
        <dbReference type="SAM" id="Phobius"/>
    </source>
</evidence>
<feature type="transmembrane region" description="Helical" evidence="10">
    <location>
        <begin position="529"/>
        <end position="552"/>
    </location>
</feature>
<keyword evidence="7 10" id="KW-1133">Transmembrane helix</keyword>
<accession>A0A9W5Z294</accession>
<feature type="transmembrane region" description="Helical" evidence="10">
    <location>
        <begin position="117"/>
        <end position="136"/>
    </location>
</feature>
<organism evidence="11 12">
    <name type="scientific">Aspergillus brasiliensis</name>
    <dbReference type="NCBI Taxonomy" id="319629"/>
    <lineage>
        <taxon>Eukaryota</taxon>
        <taxon>Fungi</taxon>
        <taxon>Dikarya</taxon>
        <taxon>Ascomycota</taxon>
        <taxon>Pezizomycotina</taxon>
        <taxon>Eurotiomycetes</taxon>
        <taxon>Eurotiomycetidae</taxon>
        <taxon>Eurotiales</taxon>
        <taxon>Aspergillaceae</taxon>
        <taxon>Aspergillus</taxon>
        <taxon>Aspergillus subgen. Circumdati</taxon>
    </lineage>
</organism>
<evidence type="ECO:0000256" key="6">
    <source>
        <dbReference type="ARBA" id="ARBA00022927"/>
    </source>
</evidence>
<evidence type="ECO:0000256" key="9">
    <source>
        <dbReference type="SAM" id="MobiDB-lite"/>
    </source>
</evidence>
<proteinExistence type="inferred from homology"/>
<feature type="compositionally biased region" description="Basic and acidic residues" evidence="9">
    <location>
        <begin position="13"/>
        <end position="23"/>
    </location>
</feature>
<feature type="transmembrane region" description="Helical" evidence="10">
    <location>
        <begin position="363"/>
        <end position="390"/>
    </location>
</feature>
<gene>
    <name evidence="11" type="ORF">AbraCBS73388_003823</name>
</gene>
<feature type="transmembrane region" description="Helical" evidence="10">
    <location>
        <begin position="295"/>
        <end position="313"/>
    </location>
</feature>
<name>A0A9W5Z294_9EURO</name>
<sequence>MTDYKEPISLSSHSDKEKGDVVGTKIDESDLQSLLDQLRQIVAENELDVNFPVQIITQAREILDADTKHIDLSQLQEVIADIEKHRDLIENDSPYPEVRAVVDPTDDPEVSANTFRAWFLGMIATIVFTGVNQFFTLRYPTIVIYSIVAQLLSYPCGVFMANTLPTRHWNLFGWKFTLNPGPFNQKEHMLITVMSNVSFGGTNGTAYVTYIFQVLKAKSFYNLTSLYDQAGFQILVTLSTQLLGYGCAGVVRRFLVYPPSMIYPKCLSTIALNKALHSDEGRERVHGWKISRYRFFMYCFIGMFIYYWFPGYIFQALSYFNWINWIAPDNVKLAIICGTITGLGLNPLPTFDWNIVYAIYDPIIYPFYALANIGIGTILGAFCVIAPVYFSNVWKTAYFPIISNDVFDDTGSSYNVTRVLNDKGEFDLAGYESYSQPYLTAGYSVMFFFFFAMYLATIVHVALYNRREIMKGFRALWKWSSAREEHEDVHNRLMKQYKEVPEWWYLAVLAVSFVFGCIGVAKYDTGMPIWGIVFAIILCLVLQIPYGMVYAITNSEVTNNVIAEFIGGYALPGKPVANLLFKAFGYIACAQSIQFVADLKLGHYMKIPPRVMFAAQLVATVVGAFVSLGVNVWALANIDDVCSTTQPDKFTCASKAPSAPSAPILTILTSPLPAPKQYVNDDIGARDFYTSSVIWGAIGPRRLFGTGQIYNPLLYGFLVGALLPIPFYFITKWRPRSGLRYIYIPLVFYGICNIAPYNITYAWCPMVVGFIFNYWIKRRWQAWWEKYAYVFTTAMSCGVAISAIIIFFAVEYKEVDINWWGNEVSYNGCDNDGCALLAIPEGGRI</sequence>
<reference evidence="11" key="1">
    <citation type="submission" date="2022-07" db="EMBL/GenBank/DDBJ databases">
        <title>Taxonomy of Aspergillus series Nigri: significant species reduction supported by multi-species coalescent approaches.</title>
        <authorList>
            <person name="Bian C."/>
            <person name="Kusuya Y."/>
            <person name="Sklenar F."/>
            <person name="D'hooge E."/>
            <person name="Yaguchi T."/>
            <person name="Takahashi H."/>
            <person name="Hubka V."/>
        </authorList>
    </citation>
    <scope>NUCLEOTIDE SEQUENCE</scope>
    <source>
        <strain evidence="11">CBS 733.88</strain>
    </source>
</reference>
<dbReference type="Proteomes" id="UP001143548">
    <property type="component" value="Unassembled WGS sequence"/>
</dbReference>
<evidence type="ECO:0000256" key="1">
    <source>
        <dbReference type="ARBA" id="ARBA00004141"/>
    </source>
</evidence>
<dbReference type="AlphaFoldDB" id="A0A9W5Z294"/>
<evidence type="ECO:0000256" key="8">
    <source>
        <dbReference type="ARBA" id="ARBA00023136"/>
    </source>
</evidence>
<dbReference type="PANTHER" id="PTHR22601">
    <property type="entry name" value="ISP4 LIKE PROTEIN"/>
    <property type="match status" value="1"/>
</dbReference>
<dbReference type="InterPro" id="IPR004813">
    <property type="entry name" value="OPT"/>
</dbReference>
<keyword evidence="4 10" id="KW-0812">Transmembrane</keyword>
<evidence type="ECO:0000256" key="4">
    <source>
        <dbReference type="ARBA" id="ARBA00022692"/>
    </source>
</evidence>
<dbReference type="GO" id="GO:0035673">
    <property type="term" value="F:oligopeptide transmembrane transporter activity"/>
    <property type="evidence" value="ECO:0007669"/>
    <property type="project" value="InterPro"/>
</dbReference>
<evidence type="ECO:0000256" key="5">
    <source>
        <dbReference type="ARBA" id="ARBA00022856"/>
    </source>
</evidence>
<keyword evidence="6" id="KW-0653">Protein transport</keyword>
<dbReference type="InterPro" id="IPR004648">
    <property type="entry name" value="Oligpept_transpt"/>
</dbReference>
<dbReference type="NCBIfam" id="TIGR00728">
    <property type="entry name" value="OPT_sfam"/>
    <property type="match status" value="1"/>
</dbReference>
<evidence type="ECO:0008006" key="13">
    <source>
        <dbReference type="Google" id="ProtNLM"/>
    </source>
</evidence>
<evidence type="ECO:0000256" key="7">
    <source>
        <dbReference type="ARBA" id="ARBA00022989"/>
    </source>
</evidence>
<dbReference type="GO" id="GO:0015031">
    <property type="term" value="P:protein transport"/>
    <property type="evidence" value="ECO:0007669"/>
    <property type="project" value="UniProtKB-KW"/>
</dbReference>
<keyword evidence="8 10" id="KW-0472">Membrane</keyword>
<feature type="transmembrane region" description="Helical" evidence="10">
    <location>
        <begin position="613"/>
        <end position="636"/>
    </location>
</feature>
<feature type="region of interest" description="Disordered" evidence="9">
    <location>
        <begin position="1"/>
        <end position="23"/>
    </location>
</feature>
<evidence type="ECO:0000313" key="12">
    <source>
        <dbReference type="Proteomes" id="UP001143548"/>
    </source>
</evidence>
<feature type="transmembrane region" description="Helical" evidence="10">
    <location>
        <begin position="709"/>
        <end position="730"/>
    </location>
</feature>
<evidence type="ECO:0000256" key="3">
    <source>
        <dbReference type="ARBA" id="ARBA00022448"/>
    </source>
</evidence>
<comment type="similarity">
    <text evidence="2">Belongs to the oligopeptide OPT transporter family.</text>
</comment>
<evidence type="ECO:0000313" key="11">
    <source>
        <dbReference type="EMBL" id="GKZ27182.1"/>
    </source>
</evidence>
<dbReference type="GO" id="GO:0016020">
    <property type="term" value="C:membrane"/>
    <property type="evidence" value="ECO:0007669"/>
    <property type="project" value="UniProtKB-SubCell"/>
</dbReference>
<feature type="transmembrane region" description="Helical" evidence="10">
    <location>
        <begin position="742"/>
        <end position="775"/>
    </location>
</feature>
<feature type="transmembrane region" description="Helical" evidence="10">
    <location>
        <begin position="333"/>
        <end position="351"/>
    </location>
</feature>
<keyword evidence="5" id="KW-0571">Peptide transport</keyword>
<protein>
    <recommendedName>
        <fullName evidence="13">OPT family small oligopeptide transporter</fullName>
    </recommendedName>
</protein>
<feature type="transmembrane region" description="Helical" evidence="10">
    <location>
        <begin position="503"/>
        <end position="523"/>
    </location>
</feature>
<feature type="transmembrane region" description="Helical" evidence="10">
    <location>
        <begin position="787"/>
        <end position="810"/>
    </location>
</feature>
<dbReference type="Pfam" id="PF03169">
    <property type="entry name" value="OPT"/>
    <property type="match status" value="1"/>
</dbReference>
<keyword evidence="3" id="KW-0813">Transport</keyword>
<dbReference type="EMBL" id="BROQ01000188">
    <property type="protein sequence ID" value="GKZ27182.1"/>
    <property type="molecule type" value="Genomic_DNA"/>
</dbReference>
<comment type="subcellular location">
    <subcellularLocation>
        <location evidence="1">Membrane</location>
        <topology evidence="1">Multi-pass membrane protein</topology>
    </subcellularLocation>
</comment>
<feature type="transmembrane region" description="Helical" evidence="10">
    <location>
        <begin position="142"/>
        <end position="161"/>
    </location>
</feature>
<feature type="transmembrane region" description="Helical" evidence="10">
    <location>
        <begin position="441"/>
        <end position="464"/>
    </location>
</feature>
<evidence type="ECO:0000256" key="2">
    <source>
        <dbReference type="ARBA" id="ARBA00008807"/>
    </source>
</evidence>
<dbReference type="NCBIfam" id="TIGR00727">
    <property type="entry name" value="ISP4_OPT"/>
    <property type="match status" value="1"/>
</dbReference>
<comment type="caution">
    <text evidence="11">The sequence shown here is derived from an EMBL/GenBank/DDBJ whole genome shotgun (WGS) entry which is preliminary data.</text>
</comment>